<dbReference type="GO" id="GO:0032543">
    <property type="term" value="P:mitochondrial translation"/>
    <property type="evidence" value="ECO:0007669"/>
    <property type="project" value="UniProtKB-UniRule"/>
</dbReference>
<accession>A0A8T9CDI7</accession>
<feature type="region of interest" description="Disordered" evidence="8">
    <location>
        <begin position="307"/>
        <end position="342"/>
    </location>
</feature>
<organism evidence="10 11">
    <name type="scientific">Lachnellula suecica</name>
    <dbReference type="NCBI Taxonomy" id="602035"/>
    <lineage>
        <taxon>Eukaryota</taxon>
        <taxon>Fungi</taxon>
        <taxon>Dikarya</taxon>
        <taxon>Ascomycota</taxon>
        <taxon>Pezizomycotina</taxon>
        <taxon>Leotiomycetes</taxon>
        <taxon>Helotiales</taxon>
        <taxon>Lachnaceae</taxon>
        <taxon>Lachnellula</taxon>
    </lineage>
</organism>
<dbReference type="Proteomes" id="UP000469558">
    <property type="component" value="Unassembled WGS sequence"/>
</dbReference>
<dbReference type="Pfam" id="PF02637">
    <property type="entry name" value="GatB_Yqey"/>
    <property type="match status" value="1"/>
</dbReference>
<dbReference type="GO" id="GO:0050567">
    <property type="term" value="F:glutaminyl-tRNA synthase (glutamine-hydrolyzing) activity"/>
    <property type="evidence" value="ECO:0007669"/>
    <property type="project" value="UniProtKB-UniRule"/>
</dbReference>
<evidence type="ECO:0000256" key="8">
    <source>
        <dbReference type="SAM" id="MobiDB-lite"/>
    </source>
</evidence>
<comment type="subcellular location">
    <subcellularLocation>
        <location evidence="7">Mitochondrion</location>
    </subcellularLocation>
</comment>
<dbReference type="SUPFAM" id="SSF89095">
    <property type="entry name" value="GatB/YqeY motif"/>
    <property type="match status" value="1"/>
</dbReference>
<gene>
    <name evidence="10" type="ORF">LSUE1_G004779</name>
</gene>
<feature type="compositionally biased region" description="Acidic residues" evidence="8">
    <location>
        <begin position="323"/>
        <end position="337"/>
    </location>
</feature>
<dbReference type="Gene3D" id="1.10.10.410">
    <property type="match status" value="1"/>
</dbReference>
<dbReference type="PANTHER" id="PTHR11659:SF0">
    <property type="entry name" value="GLUTAMYL-TRNA(GLN) AMIDOTRANSFERASE SUBUNIT B, MITOCHONDRIAL"/>
    <property type="match status" value="1"/>
</dbReference>
<dbReference type="InterPro" id="IPR006075">
    <property type="entry name" value="Asn/Gln-tRNA_Trfase_suB/E_cat"/>
</dbReference>
<dbReference type="InterPro" id="IPR003789">
    <property type="entry name" value="Asn/Gln_tRNA_amidoTrase-B-like"/>
</dbReference>
<dbReference type="GO" id="GO:0030956">
    <property type="term" value="C:glutamyl-tRNA(Gln) amidotransferase complex"/>
    <property type="evidence" value="ECO:0007669"/>
    <property type="project" value="UniProtKB-UniRule"/>
</dbReference>
<dbReference type="EC" id="6.3.5.-" evidence="7"/>
<feature type="domain" description="Asn/Gln amidotransferase" evidence="9">
    <location>
        <begin position="471"/>
        <end position="641"/>
    </location>
</feature>
<comment type="similarity">
    <text evidence="1 7">Belongs to the GatB/GatE family. GatB subfamily.</text>
</comment>
<dbReference type="InterPro" id="IPR004413">
    <property type="entry name" value="GatB"/>
</dbReference>
<evidence type="ECO:0000259" key="9">
    <source>
        <dbReference type="SMART" id="SM00845"/>
    </source>
</evidence>
<keyword evidence="7" id="KW-0496">Mitochondrion</keyword>
<sequence>MARIAPRVLRSYLLGGQVPARGCLCRRTATPARSAVLRRYHATQAIQPTAESAVPSAAIPFRKQLKDEAKQRKAEGGEKISKVDNQTLDDWELTVGIEIHAQLNTPRKLFSSAASTINDAPNTHVALFDVAMPGSQPTFQKETLIPALRAALALNCNIQKTSRFDRKHYFHWDQPSGYQITQFYEPFAKDGHITLYAHDGIAKEDGEQITIGIKQVQMEQDTAKTISQPGDIHLLDFNRVGLPLIEIITLPQIHHPSTAAALVRKVQIILESVDACVLGMQSGGLRADVNVSVRNREKDSLTTKAMENIGEGGHENSQVNGVDQEEESSPTETEGEEDRFGSYAGITGLGQRTEIKNLSSFKAVEDAIIAERDRQIRVLEFGGVIAGETRGWTIGSTETRRLRGKEGEVDYRYMPDPDLGPVIIGQDLINHLELNLGILPDAEISTLVEEYGLTPKDALSLVSLNEGGRHEYFRDVVDQLLLLPLDKDQDVAGKLCITWVLHEMGGLTHEDADEENPLRITRDGDCIIKAPELAVLIYYVQKNKITGKSAKKILAELFACGLRGEVRKTEELIDEAGLWFIPLSAAEYEELARSVLDMTVVEQILAGKGGKINFLVGQMMRKDGNGKVDPQEAMEALRKVIEEFRK</sequence>
<evidence type="ECO:0000256" key="1">
    <source>
        <dbReference type="ARBA" id="ARBA00005306"/>
    </source>
</evidence>
<evidence type="ECO:0000256" key="2">
    <source>
        <dbReference type="ARBA" id="ARBA00022598"/>
    </source>
</evidence>
<dbReference type="InterPro" id="IPR017959">
    <property type="entry name" value="Asn/Gln-tRNA_amidoTrfase_suB/E"/>
</dbReference>
<dbReference type="GO" id="GO:0005739">
    <property type="term" value="C:mitochondrion"/>
    <property type="evidence" value="ECO:0007669"/>
    <property type="project" value="UniProtKB-SubCell"/>
</dbReference>
<name>A0A8T9CDI7_9HELO</name>
<dbReference type="SMART" id="SM00845">
    <property type="entry name" value="GatB_Yqey"/>
    <property type="match status" value="1"/>
</dbReference>
<dbReference type="OrthoDB" id="1722066at2759"/>
<dbReference type="InterPro" id="IPR023168">
    <property type="entry name" value="GatB_Yqey_C_2"/>
</dbReference>
<dbReference type="AlphaFoldDB" id="A0A8T9CDI7"/>
<dbReference type="Pfam" id="PF02934">
    <property type="entry name" value="GatB_N"/>
    <property type="match status" value="2"/>
</dbReference>
<dbReference type="GO" id="GO:0005524">
    <property type="term" value="F:ATP binding"/>
    <property type="evidence" value="ECO:0007669"/>
    <property type="project" value="UniProtKB-KW"/>
</dbReference>
<reference evidence="10 11" key="1">
    <citation type="submission" date="2018-05" db="EMBL/GenBank/DDBJ databases">
        <title>Genome sequencing and assembly of the regulated plant pathogen Lachnellula willkommii and related sister species for the development of diagnostic species identification markers.</title>
        <authorList>
            <person name="Giroux E."/>
            <person name="Bilodeau G."/>
        </authorList>
    </citation>
    <scope>NUCLEOTIDE SEQUENCE [LARGE SCALE GENOMIC DNA]</scope>
    <source>
        <strain evidence="10 11">CBS 268.59</strain>
    </source>
</reference>
<comment type="caution">
    <text evidence="10">The sequence shown here is derived from an EMBL/GenBank/DDBJ whole genome shotgun (WGS) entry which is preliminary data.</text>
</comment>
<protein>
    <recommendedName>
        <fullName evidence="7">Glutamyl-tRNA(Gln) amidotransferase subunit B, mitochondrial</fullName>
        <shortName evidence="7">Glu-AdT subunit B</shortName>
        <ecNumber evidence="7">6.3.5.-</ecNumber>
    </recommendedName>
</protein>
<evidence type="ECO:0000313" key="10">
    <source>
        <dbReference type="EMBL" id="TVY83316.1"/>
    </source>
</evidence>
<dbReference type="HAMAP" id="MF_00121">
    <property type="entry name" value="GatB"/>
    <property type="match status" value="1"/>
</dbReference>
<proteinExistence type="inferred from homology"/>
<evidence type="ECO:0000256" key="5">
    <source>
        <dbReference type="ARBA" id="ARBA00022917"/>
    </source>
</evidence>
<dbReference type="SUPFAM" id="SSF55931">
    <property type="entry name" value="Glutamine synthetase/guanido kinase"/>
    <property type="match status" value="1"/>
</dbReference>
<dbReference type="InterPro" id="IPR014746">
    <property type="entry name" value="Gln_synth/guanido_kin_cat_dom"/>
</dbReference>
<comment type="catalytic activity">
    <reaction evidence="6 7">
        <text>L-glutamyl-tRNA(Gln) + L-glutamine + ATP + H2O = L-glutaminyl-tRNA(Gln) + L-glutamate + ADP + phosphate + H(+)</text>
        <dbReference type="Rhea" id="RHEA:17521"/>
        <dbReference type="Rhea" id="RHEA-COMP:9681"/>
        <dbReference type="Rhea" id="RHEA-COMP:9684"/>
        <dbReference type="ChEBI" id="CHEBI:15377"/>
        <dbReference type="ChEBI" id="CHEBI:15378"/>
        <dbReference type="ChEBI" id="CHEBI:29985"/>
        <dbReference type="ChEBI" id="CHEBI:30616"/>
        <dbReference type="ChEBI" id="CHEBI:43474"/>
        <dbReference type="ChEBI" id="CHEBI:58359"/>
        <dbReference type="ChEBI" id="CHEBI:78520"/>
        <dbReference type="ChEBI" id="CHEBI:78521"/>
        <dbReference type="ChEBI" id="CHEBI:456216"/>
    </reaction>
</comment>
<dbReference type="PANTHER" id="PTHR11659">
    <property type="entry name" value="GLUTAMYL-TRNA GLN AMIDOTRANSFERASE SUBUNIT B MITOCHONDRIAL AND PROKARYOTIC PET112-RELATED"/>
    <property type="match status" value="1"/>
</dbReference>
<keyword evidence="5 7" id="KW-0648">Protein biosynthesis</keyword>
<evidence type="ECO:0000256" key="6">
    <source>
        <dbReference type="ARBA" id="ARBA00047913"/>
    </source>
</evidence>
<dbReference type="InterPro" id="IPR018027">
    <property type="entry name" value="Asn/Gln_amidotransferase"/>
</dbReference>
<comment type="subunit">
    <text evidence="7">Subunit of the heterotrimeric GatCAB amidotransferase (AdT) complex, composed of A, B and C subunits.</text>
</comment>
<keyword evidence="2 7" id="KW-0436">Ligase</keyword>
<dbReference type="GO" id="GO:0070681">
    <property type="term" value="P:glutaminyl-tRNAGln biosynthesis via transamidation"/>
    <property type="evidence" value="ECO:0007669"/>
    <property type="project" value="UniProtKB-UniRule"/>
</dbReference>
<keyword evidence="4 7" id="KW-0067">ATP-binding</keyword>
<dbReference type="PROSITE" id="PS01234">
    <property type="entry name" value="GATB"/>
    <property type="match status" value="1"/>
</dbReference>
<dbReference type="EMBL" id="QGMK01000204">
    <property type="protein sequence ID" value="TVY83316.1"/>
    <property type="molecule type" value="Genomic_DNA"/>
</dbReference>
<evidence type="ECO:0000256" key="7">
    <source>
        <dbReference type="HAMAP-Rule" id="MF_03147"/>
    </source>
</evidence>
<keyword evidence="3 7" id="KW-0547">Nucleotide-binding</keyword>
<keyword evidence="11" id="KW-1185">Reference proteome</keyword>
<evidence type="ECO:0000313" key="11">
    <source>
        <dbReference type="Proteomes" id="UP000469558"/>
    </source>
</evidence>
<comment type="function">
    <text evidence="7">Allows the formation of correctly charged Gln-tRNA(Gln) through the transamidation of misacylated Glu-tRNA(Gln) in the mitochondria. The reaction takes place in the presence of glutamine and ATP through an activated gamma-phospho-Glu-tRNA(Gln).</text>
</comment>
<evidence type="ECO:0000256" key="4">
    <source>
        <dbReference type="ARBA" id="ARBA00022840"/>
    </source>
</evidence>
<evidence type="ECO:0000256" key="3">
    <source>
        <dbReference type="ARBA" id="ARBA00022741"/>
    </source>
</evidence>
<dbReference type="InterPro" id="IPR017958">
    <property type="entry name" value="Gln-tRNA_amidoTrfase_suB_CS"/>
</dbReference>